<evidence type="ECO:0000256" key="1">
    <source>
        <dbReference type="ARBA" id="ARBA00004141"/>
    </source>
</evidence>
<keyword evidence="6" id="KW-0325">Glycoprotein</keyword>
<dbReference type="EnsemblMetazoa" id="CapteT201844">
    <property type="protein sequence ID" value="CapteP201844"/>
    <property type="gene ID" value="CapteG201844"/>
</dbReference>
<keyword evidence="3" id="KW-1133">Transmembrane helix</keyword>
<dbReference type="GO" id="GO:0016020">
    <property type="term" value="C:membrane"/>
    <property type="evidence" value="ECO:0007669"/>
    <property type="project" value="UniProtKB-SubCell"/>
</dbReference>
<feature type="chain" id="PRO_5008788015" description="Receptor ligand binding region domain-containing protein" evidence="7">
    <location>
        <begin position="17"/>
        <end position="193"/>
    </location>
</feature>
<dbReference type="GO" id="GO:0017046">
    <property type="term" value="F:peptide hormone binding"/>
    <property type="evidence" value="ECO:0007669"/>
    <property type="project" value="TreeGrafter"/>
</dbReference>
<keyword evidence="2" id="KW-0812">Transmembrane</keyword>
<reference evidence="11" key="1">
    <citation type="submission" date="2012-12" db="EMBL/GenBank/DDBJ databases">
        <authorList>
            <person name="Hellsten U."/>
            <person name="Grimwood J."/>
            <person name="Chapman J.A."/>
            <person name="Shapiro H."/>
            <person name="Aerts A."/>
            <person name="Otillar R.P."/>
            <person name="Terry A.Y."/>
            <person name="Boore J.L."/>
            <person name="Simakov O."/>
            <person name="Marletaz F."/>
            <person name="Cho S.-J."/>
            <person name="Edsinger-Gonzales E."/>
            <person name="Havlak P."/>
            <person name="Kuo D.-H."/>
            <person name="Larsson T."/>
            <person name="Lv J."/>
            <person name="Arendt D."/>
            <person name="Savage R."/>
            <person name="Osoegawa K."/>
            <person name="de Jong P."/>
            <person name="Lindberg D.R."/>
            <person name="Seaver E.C."/>
            <person name="Weisblat D.A."/>
            <person name="Putnam N.H."/>
            <person name="Grigoriev I.V."/>
            <person name="Rokhsar D.S."/>
        </authorList>
    </citation>
    <scope>NUCLEOTIDE SEQUENCE</scope>
    <source>
        <strain evidence="11">I ESC-2004</strain>
    </source>
</reference>
<keyword evidence="7" id="KW-0732">Signal</keyword>
<feature type="domain" description="Receptor ligand binding region" evidence="8">
    <location>
        <begin position="38"/>
        <end position="171"/>
    </location>
</feature>
<keyword evidence="4" id="KW-0472">Membrane</keyword>
<feature type="signal peptide" evidence="7">
    <location>
        <begin position="1"/>
        <end position="16"/>
    </location>
</feature>
<dbReference type="OrthoDB" id="2150267at2759"/>
<dbReference type="PRINTS" id="PR01176">
    <property type="entry name" value="GABABRECEPTR"/>
</dbReference>
<dbReference type="InterPro" id="IPR001828">
    <property type="entry name" value="ANF_lig-bd_rcpt"/>
</dbReference>
<dbReference type="PRINTS" id="PR00248">
    <property type="entry name" value="GPCRMGR"/>
</dbReference>
<evidence type="ECO:0000256" key="7">
    <source>
        <dbReference type="SAM" id="SignalP"/>
    </source>
</evidence>
<dbReference type="PANTHER" id="PTHR44755">
    <property type="entry name" value="NATRIURETIC PEPTIDE RECEPTOR 3-RELATED"/>
    <property type="match status" value="1"/>
</dbReference>
<dbReference type="AlphaFoldDB" id="R7UGW0"/>
<dbReference type="EMBL" id="AMQN01008612">
    <property type="status" value="NOT_ANNOTATED_CDS"/>
    <property type="molecule type" value="Genomic_DNA"/>
</dbReference>
<reference evidence="9 11" key="2">
    <citation type="journal article" date="2013" name="Nature">
        <title>Insights into bilaterian evolution from three spiralian genomes.</title>
        <authorList>
            <person name="Simakov O."/>
            <person name="Marletaz F."/>
            <person name="Cho S.J."/>
            <person name="Edsinger-Gonzales E."/>
            <person name="Havlak P."/>
            <person name="Hellsten U."/>
            <person name="Kuo D.H."/>
            <person name="Larsson T."/>
            <person name="Lv J."/>
            <person name="Arendt D."/>
            <person name="Savage R."/>
            <person name="Osoegawa K."/>
            <person name="de Jong P."/>
            <person name="Grimwood J."/>
            <person name="Chapman J.A."/>
            <person name="Shapiro H."/>
            <person name="Aerts A."/>
            <person name="Otillar R.P."/>
            <person name="Terry A.Y."/>
            <person name="Boore J.L."/>
            <person name="Grigoriev I.V."/>
            <person name="Lindberg D.R."/>
            <person name="Seaver E.C."/>
            <person name="Weisblat D.A."/>
            <person name="Putnam N.H."/>
            <person name="Rokhsar D.S."/>
        </authorList>
    </citation>
    <scope>NUCLEOTIDE SEQUENCE</scope>
    <source>
        <strain evidence="9 11">I ESC-2004</strain>
    </source>
</reference>
<dbReference type="Gene3D" id="3.40.50.2300">
    <property type="match status" value="2"/>
</dbReference>
<evidence type="ECO:0000256" key="3">
    <source>
        <dbReference type="ARBA" id="ARBA00022989"/>
    </source>
</evidence>
<keyword evidence="11" id="KW-1185">Reference proteome</keyword>
<dbReference type="GO" id="GO:0004930">
    <property type="term" value="F:G protein-coupled receptor activity"/>
    <property type="evidence" value="ECO:0007669"/>
    <property type="project" value="InterPro"/>
</dbReference>
<dbReference type="PANTHER" id="PTHR44755:SF8">
    <property type="entry name" value="RECEPTOR LIGAND BINDING REGION DOMAIN-CONTAINING PROTEIN"/>
    <property type="match status" value="1"/>
</dbReference>
<dbReference type="SUPFAM" id="SSF53822">
    <property type="entry name" value="Periplasmic binding protein-like I"/>
    <property type="match status" value="1"/>
</dbReference>
<gene>
    <name evidence="9" type="ORF">CAPTEDRAFT_201844</name>
</gene>
<evidence type="ECO:0000313" key="9">
    <source>
        <dbReference type="EMBL" id="ELU03023.1"/>
    </source>
</evidence>
<sequence>MLTFLLLSLWTSCCAANDLTIMVLLPVTGDWPVGQSIAGAVPVAINDIVKRKDLLNGHSLNFVWNDTHCDPGTGLGEVVSLYLQLGAQLNAIIGGGCNQVCEVVGLLAAHWNVPMISWGCQSSQLGHKTEYPTFARTVGPLDKSAPIILSVLLHFNWRRVVILASSDTGWQLASEEIKVVLRCEMDEMLSWFL</sequence>
<name>R7UGW0_CAPTE</name>
<evidence type="ECO:0000256" key="6">
    <source>
        <dbReference type="ARBA" id="ARBA00023180"/>
    </source>
</evidence>
<proteinExistence type="predicted"/>
<comment type="subcellular location">
    <subcellularLocation>
        <location evidence="1">Membrane</location>
        <topology evidence="1">Multi-pass membrane protein</topology>
    </subcellularLocation>
</comment>
<evidence type="ECO:0000259" key="8">
    <source>
        <dbReference type="Pfam" id="PF01094"/>
    </source>
</evidence>
<dbReference type="EMBL" id="KB303545">
    <property type="protein sequence ID" value="ELU03023.1"/>
    <property type="molecule type" value="Genomic_DNA"/>
</dbReference>
<evidence type="ECO:0000313" key="11">
    <source>
        <dbReference type="Proteomes" id="UP000014760"/>
    </source>
</evidence>
<reference evidence="10" key="3">
    <citation type="submission" date="2015-06" db="UniProtKB">
        <authorList>
            <consortium name="EnsemblMetazoa"/>
        </authorList>
    </citation>
    <scope>IDENTIFICATION</scope>
</reference>
<evidence type="ECO:0000256" key="5">
    <source>
        <dbReference type="ARBA" id="ARBA00023170"/>
    </source>
</evidence>
<dbReference type="STRING" id="283909.R7UGW0"/>
<protein>
    <recommendedName>
        <fullName evidence="8">Receptor ligand binding region domain-containing protein</fullName>
    </recommendedName>
</protein>
<dbReference type="InterPro" id="IPR000337">
    <property type="entry name" value="GPCR_3"/>
</dbReference>
<dbReference type="Proteomes" id="UP000014760">
    <property type="component" value="Unassembled WGS sequence"/>
</dbReference>
<dbReference type="OMA" id="RINEDQT"/>
<dbReference type="InterPro" id="IPR028082">
    <property type="entry name" value="Peripla_BP_I"/>
</dbReference>
<evidence type="ECO:0000313" key="10">
    <source>
        <dbReference type="EnsemblMetazoa" id="CapteP201844"/>
    </source>
</evidence>
<keyword evidence="5" id="KW-0675">Receptor</keyword>
<dbReference type="HOGENOM" id="CLU_1410055_0_0_1"/>
<dbReference type="InterPro" id="IPR052612">
    <property type="entry name" value="ANP_Clearance_Receptor"/>
</dbReference>
<organism evidence="9">
    <name type="scientific">Capitella teleta</name>
    <name type="common">Polychaete worm</name>
    <dbReference type="NCBI Taxonomy" id="283909"/>
    <lineage>
        <taxon>Eukaryota</taxon>
        <taxon>Metazoa</taxon>
        <taxon>Spiralia</taxon>
        <taxon>Lophotrochozoa</taxon>
        <taxon>Annelida</taxon>
        <taxon>Polychaeta</taxon>
        <taxon>Sedentaria</taxon>
        <taxon>Scolecida</taxon>
        <taxon>Capitellidae</taxon>
        <taxon>Capitella</taxon>
    </lineage>
</organism>
<accession>R7UGW0</accession>
<dbReference type="Pfam" id="PF01094">
    <property type="entry name" value="ANF_receptor"/>
    <property type="match status" value="1"/>
</dbReference>
<evidence type="ECO:0000256" key="4">
    <source>
        <dbReference type="ARBA" id="ARBA00023136"/>
    </source>
</evidence>
<evidence type="ECO:0000256" key="2">
    <source>
        <dbReference type="ARBA" id="ARBA00022692"/>
    </source>
</evidence>